<dbReference type="AlphaFoldDB" id="A0A813BCU2"/>
<name>A0A813BCU2_9DINO</name>
<dbReference type="EMBL" id="CAJNJA010069439">
    <property type="protein sequence ID" value="CAE7897807.1"/>
    <property type="molecule type" value="Genomic_DNA"/>
</dbReference>
<evidence type="ECO:0000313" key="2">
    <source>
        <dbReference type="Proteomes" id="UP000601435"/>
    </source>
</evidence>
<protein>
    <submittedName>
        <fullName evidence="1">Uncharacterized protein</fullName>
    </submittedName>
</protein>
<gene>
    <name evidence="1" type="ORF">SNEC2469_LOCUS30131</name>
</gene>
<evidence type="ECO:0000313" key="1">
    <source>
        <dbReference type="EMBL" id="CAE7897807.1"/>
    </source>
</evidence>
<organism evidence="1 2">
    <name type="scientific">Symbiodinium necroappetens</name>
    <dbReference type="NCBI Taxonomy" id="1628268"/>
    <lineage>
        <taxon>Eukaryota</taxon>
        <taxon>Sar</taxon>
        <taxon>Alveolata</taxon>
        <taxon>Dinophyceae</taxon>
        <taxon>Suessiales</taxon>
        <taxon>Symbiodiniaceae</taxon>
        <taxon>Symbiodinium</taxon>
    </lineage>
</organism>
<dbReference type="Proteomes" id="UP000601435">
    <property type="component" value="Unassembled WGS sequence"/>
</dbReference>
<feature type="non-terminal residue" evidence="1">
    <location>
        <position position="1"/>
    </location>
</feature>
<comment type="caution">
    <text evidence="1">The sequence shown here is derived from an EMBL/GenBank/DDBJ whole genome shotgun (WGS) entry which is preliminary data.</text>
</comment>
<reference evidence="1" key="1">
    <citation type="submission" date="2021-02" db="EMBL/GenBank/DDBJ databases">
        <authorList>
            <person name="Dougan E. K."/>
            <person name="Rhodes N."/>
            <person name="Thang M."/>
            <person name="Chan C."/>
        </authorList>
    </citation>
    <scope>NUCLEOTIDE SEQUENCE</scope>
</reference>
<keyword evidence="2" id="KW-1185">Reference proteome</keyword>
<sequence>QVTEAGKEFLNAIQNGRHGEFGELEMKMLHVFAQTHDEQVQKRLRYLVTGDAKHNNSEDPLTFDGALDNFLSSVQQDAKKSVSWAKNFDRSIGVLRLQANAVCFAAAAATFTAYAGNYDPDYQREHHTTVNALKSILHQAPFEAIQTYLRGQGYPAFAFLLSATKMQQDDFLPMSCQAGASPQQCANNLIQLGVALVTGFRTTQSFKADGALEHKQLTGAEGESHAMVAIGFYQKSEQTFFILQNGWVRKPFVSASWHALVQARATFHFCRDGVQLNLDPNRCSLLQDVICADCAMDAGPDACEPDFA</sequence>
<proteinExistence type="predicted"/>
<accession>A0A813BCU2</accession>